<dbReference type="GO" id="GO:0000049">
    <property type="term" value="F:tRNA binding"/>
    <property type="evidence" value="ECO:0007669"/>
    <property type="project" value="UniProtKB-KW"/>
</dbReference>
<evidence type="ECO:0000256" key="5">
    <source>
        <dbReference type="ARBA" id="ARBA00022555"/>
    </source>
</evidence>
<evidence type="ECO:0000256" key="10">
    <source>
        <dbReference type="ARBA" id="ARBA00022884"/>
    </source>
</evidence>
<dbReference type="Gene3D" id="3.40.630.30">
    <property type="match status" value="1"/>
</dbReference>
<keyword evidence="12" id="KW-0411">Iron-sulfur</keyword>
<dbReference type="PROSITE" id="PS51918">
    <property type="entry name" value="RADICAL_SAM"/>
    <property type="match status" value="1"/>
</dbReference>
<dbReference type="EC" id="2.3.1.311" evidence="14"/>
<dbReference type="GO" id="GO:0046872">
    <property type="term" value="F:metal ion binding"/>
    <property type="evidence" value="ECO:0007669"/>
    <property type="project" value="UniProtKB-KW"/>
</dbReference>
<dbReference type="AlphaFoldDB" id="A0A1G2D911"/>
<gene>
    <name evidence="17" type="ORF">A3D65_00240</name>
</gene>
<dbReference type="Proteomes" id="UP000177996">
    <property type="component" value="Unassembled WGS sequence"/>
</dbReference>
<comment type="caution">
    <text evidence="17">The sequence shown here is derived from an EMBL/GenBank/DDBJ whole genome shotgun (WGS) entry which is preliminary data.</text>
</comment>
<feature type="domain" description="Radical SAM core" evidence="16">
    <location>
        <begin position="92"/>
        <end position="388"/>
    </location>
</feature>
<comment type="pathway">
    <text evidence="2">tRNA modification.</text>
</comment>
<reference evidence="17 18" key="1">
    <citation type="journal article" date="2016" name="Nat. Commun.">
        <title>Thousands of microbial genomes shed light on interconnected biogeochemical processes in an aquifer system.</title>
        <authorList>
            <person name="Anantharaman K."/>
            <person name="Brown C.T."/>
            <person name="Hug L.A."/>
            <person name="Sharon I."/>
            <person name="Castelle C.J."/>
            <person name="Probst A.J."/>
            <person name="Thomas B.C."/>
            <person name="Singh A."/>
            <person name="Wilkins M.J."/>
            <person name="Karaoz U."/>
            <person name="Brodie E.L."/>
            <person name="Williams K.H."/>
            <person name="Hubbard S.S."/>
            <person name="Banfield J.F."/>
        </authorList>
    </citation>
    <scope>NUCLEOTIDE SEQUENCE [LARGE SCALE GENOMIC DNA]</scope>
</reference>
<keyword evidence="4" id="KW-0004">4Fe-4S</keyword>
<dbReference type="GO" id="GO:0106261">
    <property type="term" value="F:tRNA uridine(34) acetyltransferase activity"/>
    <property type="evidence" value="ECO:0007669"/>
    <property type="project" value="UniProtKB-EC"/>
</dbReference>
<keyword evidence="11" id="KW-0408">Iron</keyword>
<dbReference type="SFLD" id="SFLDG01086">
    <property type="entry name" value="elongater_protein-like"/>
    <property type="match status" value="1"/>
</dbReference>
<dbReference type="InterPro" id="IPR006638">
    <property type="entry name" value="Elp3/MiaA/NifB-like_rSAM"/>
</dbReference>
<dbReference type="STRING" id="1798661.A3D65_00240"/>
<keyword evidence="6" id="KW-0808">Transferase</keyword>
<accession>A0A1G2D911</accession>
<evidence type="ECO:0000256" key="13">
    <source>
        <dbReference type="ARBA" id="ARBA00023315"/>
    </source>
</evidence>
<dbReference type="NCBIfam" id="TIGR01211">
    <property type="entry name" value="ELP3"/>
    <property type="match status" value="1"/>
</dbReference>
<evidence type="ECO:0000313" key="17">
    <source>
        <dbReference type="EMBL" id="OGZ10067.1"/>
    </source>
</evidence>
<evidence type="ECO:0000256" key="11">
    <source>
        <dbReference type="ARBA" id="ARBA00023004"/>
    </source>
</evidence>
<dbReference type="SUPFAM" id="SSF102114">
    <property type="entry name" value="Radical SAM enzymes"/>
    <property type="match status" value="1"/>
</dbReference>
<evidence type="ECO:0000256" key="3">
    <source>
        <dbReference type="ARBA" id="ARBA00005494"/>
    </source>
</evidence>
<dbReference type="CDD" id="cd01335">
    <property type="entry name" value="Radical_SAM"/>
    <property type="match status" value="1"/>
</dbReference>
<evidence type="ECO:0000256" key="8">
    <source>
        <dbReference type="ARBA" id="ARBA00022694"/>
    </source>
</evidence>
<keyword evidence="8" id="KW-0819">tRNA processing</keyword>
<evidence type="ECO:0000256" key="15">
    <source>
        <dbReference type="ARBA" id="ARBA00047372"/>
    </source>
</evidence>
<evidence type="ECO:0000256" key="6">
    <source>
        <dbReference type="ARBA" id="ARBA00022679"/>
    </source>
</evidence>
<evidence type="ECO:0000256" key="9">
    <source>
        <dbReference type="ARBA" id="ARBA00022723"/>
    </source>
</evidence>
<dbReference type="GO" id="GO:0051539">
    <property type="term" value="F:4 iron, 4 sulfur cluster binding"/>
    <property type="evidence" value="ECO:0007669"/>
    <property type="project" value="UniProtKB-KW"/>
</dbReference>
<keyword evidence="9" id="KW-0479">Metal-binding</keyword>
<protein>
    <recommendedName>
        <fullName evidence="14">tRNA carboxymethyluridine synthase</fullName>
        <ecNumber evidence="14">2.3.1.311</ecNumber>
    </recommendedName>
</protein>
<dbReference type="InterPro" id="IPR007197">
    <property type="entry name" value="rSAM"/>
</dbReference>
<dbReference type="SMART" id="SM00729">
    <property type="entry name" value="Elp3"/>
    <property type="match status" value="1"/>
</dbReference>
<dbReference type="GO" id="GO:0033588">
    <property type="term" value="C:elongator holoenzyme complex"/>
    <property type="evidence" value="ECO:0007669"/>
    <property type="project" value="TreeGrafter"/>
</dbReference>
<dbReference type="SFLD" id="SFLDS00029">
    <property type="entry name" value="Radical_SAM"/>
    <property type="match status" value="1"/>
</dbReference>
<keyword evidence="13" id="KW-0012">Acyltransferase</keyword>
<dbReference type="GO" id="GO:0002926">
    <property type="term" value="P:tRNA wobble base 5-methoxycarbonylmethyl-2-thiouridinylation"/>
    <property type="evidence" value="ECO:0007669"/>
    <property type="project" value="TreeGrafter"/>
</dbReference>
<keyword evidence="10" id="KW-0694">RNA-binding</keyword>
<dbReference type="PANTHER" id="PTHR11135:SF2">
    <property type="entry name" value="ELONGATOR COMPLEX PROTEIN 3"/>
    <property type="match status" value="1"/>
</dbReference>
<organism evidence="17 18">
    <name type="scientific">Candidatus Lloydbacteria bacterium RIFCSPHIGHO2_02_FULL_50_13</name>
    <dbReference type="NCBI Taxonomy" id="1798661"/>
    <lineage>
        <taxon>Bacteria</taxon>
        <taxon>Candidatus Lloydiibacteriota</taxon>
    </lineage>
</organism>
<dbReference type="Pfam" id="PF16199">
    <property type="entry name" value="Radical_SAM_C"/>
    <property type="match status" value="1"/>
</dbReference>
<dbReference type="InterPro" id="IPR039661">
    <property type="entry name" value="ELP3"/>
</dbReference>
<name>A0A1G2D911_9BACT</name>
<dbReference type="InterPro" id="IPR034687">
    <property type="entry name" value="ELP3-like"/>
</dbReference>
<comment type="similarity">
    <text evidence="3">Belongs to the ELP3 family.</text>
</comment>
<sequence>MLFANVKTEGDIEKLKKWIIKDPVFSLRLESVRKKMKYPKDGVLHTDARPSPMRMPSKAEILALYRELVAEGVEDVNLLAEMSMRKIKTKSNSGVAVVSLLTKPFPCPGRCTYCPTEENMPKSYLSKEPAAARALMNDFDPYLQITNRLKALEMNGHPIDKIEMIVIGGTWSFYHPVYQEEFLIGCYRACNDYGKESSVFSSSALSSLPKGHQSSVNTEISRRPEDRLEYLLKLQDVNERAKCRIIGLSIETRPDYITDFEIERLRALGVTKVEIGVQHLDDDVLKLTKRDMKIARVKRATEKLRNAGFKMVYHMMPNLHGSTPERDAAMFGELFSGEDFQPDMLKIYPCMVLEHSELYETWKQGGFTAYTDEELVEVVRGAKKFVPPYVRILRVYRDIPASYVKAGSTISNLRQVMDDDMKKNGWQCKCIRCREIREGEVNPEDFTLSRIEYRTKTGLELFLSFESDARSEENTRSGLQAVSPRPDLVFSPNLAPRTRLAAFTRLRLPDKHGENALLPVLRGAALIRELHTYGRHTAVGDAGKQSQHVGFGRRLLAEAERIAKDAGYSKLSVISGIGVREYYRKLGYNLEETYMVKSLL</sequence>
<evidence type="ECO:0000256" key="12">
    <source>
        <dbReference type="ARBA" id="ARBA00023014"/>
    </source>
</evidence>
<dbReference type="PANTHER" id="PTHR11135">
    <property type="entry name" value="HISTONE ACETYLTRANSFERASE-RELATED"/>
    <property type="match status" value="1"/>
</dbReference>
<evidence type="ECO:0000256" key="4">
    <source>
        <dbReference type="ARBA" id="ARBA00022485"/>
    </source>
</evidence>
<keyword evidence="5" id="KW-0820">tRNA-binding</keyword>
<proteinExistence type="inferred from homology"/>
<dbReference type="EMBL" id="MHLL01000013">
    <property type="protein sequence ID" value="OGZ10067.1"/>
    <property type="molecule type" value="Genomic_DNA"/>
</dbReference>
<dbReference type="SFLD" id="SFLDF00344">
    <property type="entry name" value="ELP3-like"/>
    <property type="match status" value="1"/>
</dbReference>
<comment type="catalytic activity">
    <reaction evidence="15">
        <text>uridine(34) in tRNA + acetyl-CoA + S-adenosyl-L-methionine + H2O = 5-(carboxymethyl)uridine(34) in tRNA + 5'-deoxyadenosine + L-methionine + CoA + 2 H(+)</text>
        <dbReference type="Rhea" id="RHEA:61020"/>
        <dbReference type="Rhea" id="RHEA-COMP:10407"/>
        <dbReference type="Rhea" id="RHEA-COMP:11727"/>
        <dbReference type="ChEBI" id="CHEBI:15377"/>
        <dbReference type="ChEBI" id="CHEBI:15378"/>
        <dbReference type="ChEBI" id="CHEBI:17319"/>
        <dbReference type="ChEBI" id="CHEBI:57287"/>
        <dbReference type="ChEBI" id="CHEBI:57288"/>
        <dbReference type="ChEBI" id="CHEBI:57844"/>
        <dbReference type="ChEBI" id="CHEBI:59789"/>
        <dbReference type="ChEBI" id="CHEBI:65315"/>
        <dbReference type="ChEBI" id="CHEBI:74882"/>
        <dbReference type="EC" id="2.3.1.311"/>
    </reaction>
    <physiologicalReaction direction="left-to-right" evidence="15">
        <dbReference type="Rhea" id="RHEA:61021"/>
    </physiologicalReaction>
</comment>
<evidence type="ECO:0000256" key="14">
    <source>
        <dbReference type="ARBA" id="ARBA00044771"/>
    </source>
</evidence>
<dbReference type="InterPro" id="IPR032432">
    <property type="entry name" value="Radical_SAM_C"/>
</dbReference>
<dbReference type="Pfam" id="PF04055">
    <property type="entry name" value="Radical_SAM"/>
    <property type="match status" value="1"/>
</dbReference>
<dbReference type="SUPFAM" id="SSF55729">
    <property type="entry name" value="Acyl-CoA N-acyltransferases (Nat)"/>
    <property type="match status" value="1"/>
</dbReference>
<evidence type="ECO:0000256" key="1">
    <source>
        <dbReference type="ARBA" id="ARBA00001966"/>
    </source>
</evidence>
<evidence type="ECO:0000256" key="7">
    <source>
        <dbReference type="ARBA" id="ARBA00022691"/>
    </source>
</evidence>
<dbReference type="GO" id="GO:0005737">
    <property type="term" value="C:cytoplasm"/>
    <property type="evidence" value="ECO:0007669"/>
    <property type="project" value="TreeGrafter"/>
</dbReference>
<evidence type="ECO:0000259" key="16">
    <source>
        <dbReference type="PROSITE" id="PS51918"/>
    </source>
</evidence>
<dbReference type="InterPro" id="IPR058240">
    <property type="entry name" value="rSAM_sf"/>
</dbReference>
<comment type="cofactor">
    <cofactor evidence="1">
        <name>[4Fe-4S] cluster</name>
        <dbReference type="ChEBI" id="CHEBI:49883"/>
    </cofactor>
</comment>
<keyword evidence="7" id="KW-0949">S-adenosyl-L-methionine</keyword>
<evidence type="ECO:0000256" key="2">
    <source>
        <dbReference type="ARBA" id="ARBA00005217"/>
    </source>
</evidence>
<evidence type="ECO:0000313" key="18">
    <source>
        <dbReference type="Proteomes" id="UP000177996"/>
    </source>
</evidence>
<dbReference type="InterPro" id="IPR016181">
    <property type="entry name" value="Acyl_CoA_acyltransferase"/>
</dbReference>